<dbReference type="InterPro" id="IPR011330">
    <property type="entry name" value="Glyco_hydro/deAcase_b/a-brl"/>
</dbReference>
<dbReference type="OrthoDB" id="9812065at2"/>
<dbReference type="GO" id="GO:0005975">
    <property type="term" value="P:carbohydrate metabolic process"/>
    <property type="evidence" value="ECO:0007669"/>
    <property type="project" value="InterPro"/>
</dbReference>
<dbReference type="PANTHER" id="PTHR10587">
    <property type="entry name" value="GLYCOSYL TRANSFERASE-RELATED"/>
    <property type="match status" value="1"/>
</dbReference>
<evidence type="ECO:0000256" key="2">
    <source>
        <dbReference type="ARBA" id="ARBA00022801"/>
    </source>
</evidence>
<reference evidence="4 5" key="1">
    <citation type="journal article" date="2015" name="Genome Announc.">
        <title>Expanding the biotechnology potential of lactobacilli through comparative genomics of 213 strains and associated genera.</title>
        <authorList>
            <person name="Sun Z."/>
            <person name="Harris H.M."/>
            <person name="McCann A."/>
            <person name="Guo C."/>
            <person name="Argimon S."/>
            <person name="Zhang W."/>
            <person name="Yang X."/>
            <person name="Jeffery I.B."/>
            <person name="Cooney J.C."/>
            <person name="Kagawa T.F."/>
            <person name="Liu W."/>
            <person name="Song Y."/>
            <person name="Salvetti E."/>
            <person name="Wrobel A."/>
            <person name="Rasinkangas P."/>
            <person name="Parkhill J."/>
            <person name="Rea M.C."/>
            <person name="O'Sullivan O."/>
            <person name="Ritari J."/>
            <person name="Douillard F.P."/>
            <person name="Paul Ross R."/>
            <person name="Yang R."/>
            <person name="Briner A.E."/>
            <person name="Felis G.E."/>
            <person name="de Vos W.M."/>
            <person name="Barrangou R."/>
            <person name="Klaenhammer T.R."/>
            <person name="Caufield P.W."/>
            <person name="Cui Y."/>
            <person name="Zhang H."/>
            <person name="O'Toole P.W."/>
        </authorList>
    </citation>
    <scope>NUCLEOTIDE SEQUENCE [LARGE SCALE GENOMIC DNA]</scope>
    <source>
        <strain evidence="4 5">DSM 14340</strain>
    </source>
</reference>
<evidence type="ECO:0000259" key="3">
    <source>
        <dbReference type="PROSITE" id="PS51677"/>
    </source>
</evidence>
<protein>
    <submittedName>
        <fullName evidence="4">Polysaccharide deacetylase family protein</fullName>
    </submittedName>
</protein>
<dbReference type="eggNOG" id="COG0726">
    <property type="taxonomic scope" value="Bacteria"/>
</dbReference>
<feature type="domain" description="NodB homology" evidence="3">
    <location>
        <begin position="265"/>
        <end position="440"/>
    </location>
</feature>
<organism evidence="4 5">
    <name type="scientific">Latilactobacillus fuchuensis DSM 14340 = JCM 11249</name>
    <dbReference type="NCBI Taxonomy" id="1423747"/>
    <lineage>
        <taxon>Bacteria</taxon>
        <taxon>Bacillati</taxon>
        <taxon>Bacillota</taxon>
        <taxon>Bacilli</taxon>
        <taxon>Lactobacillales</taxon>
        <taxon>Lactobacillaceae</taxon>
        <taxon>Latilactobacillus</taxon>
    </lineage>
</organism>
<dbReference type="PANTHER" id="PTHR10587:SF133">
    <property type="entry name" value="CHITIN DEACETYLASE 1-RELATED"/>
    <property type="match status" value="1"/>
</dbReference>
<dbReference type="Gene3D" id="3.20.20.370">
    <property type="entry name" value="Glycoside hydrolase/deacetylase"/>
    <property type="match status" value="1"/>
</dbReference>
<name>A0A0R1RV61_9LACO</name>
<comment type="caution">
    <text evidence="4">The sequence shown here is derived from an EMBL/GenBank/DDBJ whole genome shotgun (WGS) entry which is preliminary data.</text>
</comment>
<dbReference type="Proteomes" id="UP000051264">
    <property type="component" value="Unassembled WGS sequence"/>
</dbReference>
<dbReference type="GO" id="GO:0016020">
    <property type="term" value="C:membrane"/>
    <property type="evidence" value="ECO:0007669"/>
    <property type="project" value="TreeGrafter"/>
</dbReference>
<dbReference type="AlphaFoldDB" id="A0A0R1RV61"/>
<dbReference type="InterPro" id="IPR002509">
    <property type="entry name" value="NODB_dom"/>
</dbReference>
<dbReference type="Pfam" id="PF01522">
    <property type="entry name" value="Polysacc_deac_1"/>
    <property type="match status" value="1"/>
</dbReference>
<dbReference type="STRING" id="1423747.FC69_GL001081"/>
<dbReference type="SUPFAM" id="SSF88713">
    <property type="entry name" value="Glycoside hydrolase/deacetylase"/>
    <property type="match status" value="1"/>
</dbReference>
<dbReference type="GO" id="GO:0046872">
    <property type="term" value="F:metal ion binding"/>
    <property type="evidence" value="ECO:0007669"/>
    <property type="project" value="UniProtKB-KW"/>
</dbReference>
<dbReference type="EMBL" id="AZEX01000030">
    <property type="protein sequence ID" value="KRL60918.1"/>
    <property type="molecule type" value="Genomic_DNA"/>
</dbReference>
<dbReference type="PATRIC" id="fig|1423747.3.peg.1103"/>
<keyword evidence="2" id="KW-0378">Hydrolase</keyword>
<evidence type="ECO:0000256" key="1">
    <source>
        <dbReference type="ARBA" id="ARBA00022723"/>
    </source>
</evidence>
<dbReference type="InterPro" id="IPR050248">
    <property type="entry name" value="Polysacc_deacetylase_ArnD"/>
</dbReference>
<dbReference type="GO" id="GO:0016810">
    <property type="term" value="F:hydrolase activity, acting on carbon-nitrogen (but not peptide) bonds"/>
    <property type="evidence" value="ECO:0007669"/>
    <property type="project" value="InterPro"/>
</dbReference>
<sequence>MRTWQKAILLALIIIAIPLFYFENRFFSQKAQTTNLKQQQQTTLQAYHSDASEQYAAFKTYLQQEPQAKVYYFIPENTQNQPIELLDQSKKLGDKLYQQMSQQKPAIKRLTIYVTYQSTNIQDDTYAFKLSAAAYGVTTKGFKTVYQKLDHLDGTEQIYNLSDQTKPVTLQALAKDTSTTATLKQIAIDQLIKDRNSDWDAAQKLQQLTFSDQFDYTTDGLTLHFNSNPLKITKIELPLEIVGPYLNPDYVPSDHQATAVKGRKKAIALTFNTTLKPQVTEAILKTLTDNNVSATFLTTGAGAKAHPDVLKALIAAHQGVGTQTYASDDNPATMATADWQANVLKTNQAFYQATGKLPAYQRLPLDTANAQLAQVTQRPFIEWSVDSQDWSTTIDAPTITSNVLAGVSGGDVVLLHTTDVTNQALPELIKQITAKGYHFTTVDALFDHQLTPQQQIFKVGDHRTLK</sequence>
<dbReference type="CDD" id="cd10917">
    <property type="entry name" value="CE4_NodB_like_6s_7s"/>
    <property type="match status" value="1"/>
</dbReference>
<evidence type="ECO:0000313" key="4">
    <source>
        <dbReference type="EMBL" id="KRL60918.1"/>
    </source>
</evidence>
<evidence type="ECO:0000313" key="5">
    <source>
        <dbReference type="Proteomes" id="UP000051264"/>
    </source>
</evidence>
<dbReference type="RefSeq" id="WP_025084032.1">
    <property type="nucleotide sequence ID" value="NZ_AZEX01000030.1"/>
</dbReference>
<accession>A0A0R1RV61</accession>
<gene>
    <name evidence="4" type="ORF">FC69_GL001081</name>
</gene>
<dbReference type="PROSITE" id="PS51677">
    <property type="entry name" value="NODB"/>
    <property type="match status" value="1"/>
</dbReference>
<proteinExistence type="predicted"/>
<keyword evidence="1" id="KW-0479">Metal-binding</keyword>